<keyword evidence="4" id="KW-0547">Nucleotide-binding</keyword>
<evidence type="ECO:0000256" key="6">
    <source>
        <dbReference type="ARBA" id="ARBA00022833"/>
    </source>
</evidence>
<keyword evidence="7" id="KW-0342">GTP-binding</keyword>
<evidence type="ECO:0000313" key="9">
    <source>
        <dbReference type="EMBL" id="MBO1266077.1"/>
    </source>
</evidence>
<dbReference type="InterPro" id="IPR003495">
    <property type="entry name" value="CobW/HypB/UreG_nucleotide-bd"/>
</dbReference>
<dbReference type="NCBIfam" id="TIGR00073">
    <property type="entry name" value="hypB"/>
    <property type="match status" value="1"/>
</dbReference>
<dbReference type="InterPro" id="IPR004392">
    <property type="entry name" value="Hyd_mat_HypB"/>
</dbReference>
<keyword evidence="2" id="KW-0533">Nickel</keyword>
<evidence type="ECO:0000256" key="2">
    <source>
        <dbReference type="ARBA" id="ARBA00022596"/>
    </source>
</evidence>
<proteinExistence type="inferred from homology"/>
<evidence type="ECO:0000313" key="10">
    <source>
        <dbReference type="Proteomes" id="UP000664218"/>
    </source>
</evidence>
<comment type="similarity">
    <text evidence="1">Belongs to the SIMIBI class G3E GTPase family. HypB/HupM subfamily.</text>
</comment>
<accession>A0A939HDN9</accession>
<keyword evidence="10" id="KW-1185">Reference proteome</keyword>
<dbReference type="GO" id="GO:0003924">
    <property type="term" value="F:GTPase activity"/>
    <property type="evidence" value="ECO:0007669"/>
    <property type="project" value="InterPro"/>
</dbReference>
<comment type="caution">
    <text evidence="9">The sequence shown here is derived from an EMBL/GenBank/DDBJ whole genome shotgun (WGS) entry which is preliminary data.</text>
</comment>
<dbReference type="SUPFAM" id="SSF52540">
    <property type="entry name" value="P-loop containing nucleoside triphosphate hydrolases"/>
    <property type="match status" value="1"/>
</dbReference>
<evidence type="ECO:0000256" key="1">
    <source>
        <dbReference type="ARBA" id="ARBA00006211"/>
    </source>
</evidence>
<gene>
    <name evidence="9" type="primary">hypB</name>
    <name evidence="9" type="ORF">J3A84_13650</name>
</gene>
<name>A0A939HDN9_9CLOT</name>
<dbReference type="GO" id="GO:0016151">
    <property type="term" value="F:nickel cation binding"/>
    <property type="evidence" value="ECO:0007669"/>
    <property type="project" value="InterPro"/>
</dbReference>
<dbReference type="CDD" id="cd05390">
    <property type="entry name" value="HypB"/>
    <property type="match status" value="1"/>
</dbReference>
<keyword evidence="6" id="KW-0862">Zinc</keyword>
<evidence type="ECO:0000256" key="7">
    <source>
        <dbReference type="ARBA" id="ARBA00023134"/>
    </source>
</evidence>
<dbReference type="RefSeq" id="WP_207600598.1">
    <property type="nucleotide sequence ID" value="NZ_JAFNJU010000011.1"/>
</dbReference>
<dbReference type="Gene3D" id="3.40.50.300">
    <property type="entry name" value="P-loop containing nucleotide triphosphate hydrolases"/>
    <property type="match status" value="1"/>
</dbReference>
<dbReference type="GO" id="GO:0051604">
    <property type="term" value="P:protein maturation"/>
    <property type="evidence" value="ECO:0007669"/>
    <property type="project" value="InterPro"/>
</dbReference>
<dbReference type="InterPro" id="IPR027417">
    <property type="entry name" value="P-loop_NTPase"/>
</dbReference>
<dbReference type="AlphaFoldDB" id="A0A939HDN9"/>
<keyword evidence="3" id="KW-0479">Metal-binding</keyword>
<dbReference type="PIRSF" id="PIRSF005624">
    <property type="entry name" value="Ni-bind_GTPase"/>
    <property type="match status" value="1"/>
</dbReference>
<evidence type="ECO:0000256" key="3">
    <source>
        <dbReference type="ARBA" id="ARBA00022723"/>
    </source>
</evidence>
<feature type="domain" description="CobW/HypB/UreG nucleotide-binding" evidence="8">
    <location>
        <begin position="36"/>
        <end position="196"/>
    </location>
</feature>
<protein>
    <submittedName>
        <fullName evidence="9">Hydrogenase nickel incorporation protein HypB</fullName>
    </submittedName>
</protein>
<dbReference type="Pfam" id="PF02492">
    <property type="entry name" value="cobW"/>
    <property type="match status" value="1"/>
</dbReference>
<dbReference type="PANTHER" id="PTHR30134">
    <property type="entry name" value="HYDROGENASE PROTEIN ASSEMBLY PROTEIN, NICKEL CHAPERONE"/>
    <property type="match status" value="1"/>
</dbReference>
<dbReference type="Proteomes" id="UP000664218">
    <property type="component" value="Unassembled WGS sequence"/>
</dbReference>
<evidence type="ECO:0000256" key="5">
    <source>
        <dbReference type="ARBA" id="ARBA00022801"/>
    </source>
</evidence>
<dbReference type="GO" id="GO:0005525">
    <property type="term" value="F:GTP binding"/>
    <property type="evidence" value="ECO:0007669"/>
    <property type="project" value="UniProtKB-KW"/>
</dbReference>
<sequence>MSELKVFSIRKNIHEDNKMVADETRAALREKKAFMINVMSSPGSGKTTMLVATVRALKDQMRVGVIEADVDSDVDARTVQHAGAKAVQMHTGGLCHIDATMARAGVDELDVEDVDLVFLENIGNLICPVGYDTGAMKNIAILSVPEGDDKPLKYPMIFAKVDALLISKIDTLPYFDFDLEVLTTRVRELNPDIRIFPISSKTGEGIEEWTTWIREQMEGEING</sequence>
<evidence type="ECO:0000256" key="4">
    <source>
        <dbReference type="ARBA" id="ARBA00022741"/>
    </source>
</evidence>
<dbReference type="EMBL" id="JAFNJU010000011">
    <property type="protein sequence ID" value="MBO1266077.1"/>
    <property type="molecule type" value="Genomic_DNA"/>
</dbReference>
<keyword evidence="5" id="KW-0378">Hydrolase</keyword>
<reference evidence="9" key="1">
    <citation type="submission" date="2021-03" db="EMBL/GenBank/DDBJ databases">
        <title>Proteiniclasticum marinus sp. nov., isolated from tidal flat sediment.</title>
        <authorList>
            <person name="Namirimu T."/>
            <person name="Yang J.-A."/>
            <person name="Yang S.-H."/>
            <person name="Kim Y.-J."/>
            <person name="Kwon K.K."/>
        </authorList>
    </citation>
    <scope>NUCLEOTIDE SEQUENCE</scope>
    <source>
        <strain evidence="9">SCR006</strain>
    </source>
</reference>
<dbReference type="PANTHER" id="PTHR30134:SF2">
    <property type="entry name" value="HYDROGENASE MATURATION FACTOR HYPB"/>
    <property type="match status" value="1"/>
</dbReference>
<dbReference type="GO" id="GO:0008270">
    <property type="term" value="F:zinc ion binding"/>
    <property type="evidence" value="ECO:0007669"/>
    <property type="project" value="TreeGrafter"/>
</dbReference>
<organism evidence="9 10">
    <name type="scientific">Proteiniclasticum aestuarii</name>
    <dbReference type="NCBI Taxonomy" id="2817862"/>
    <lineage>
        <taxon>Bacteria</taxon>
        <taxon>Bacillati</taxon>
        <taxon>Bacillota</taxon>
        <taxon>Clostridia</taxon>
        <taxon>Eubacteriales</taxon>
        <taxon>Clostridiaceae</taxon>
        <taxon>Proteiniclasticum</taxon>
    </lineage>
</organism>
<evidence type="ECO:0000259" key="8">
    <source>
        <dbReference type="Pfam" id="PF02492"/>
    </source>
</evidence>